<feature type="compositionally biased region" description="Basic and acidic residues" evidence="1">
    <location>
        <begin position="60"/>
        <end position="69"/>
    </location>
</feature>
<dbReference type="PANTHER" id="PTHR46584">
    <property type="entry name" value="HMG DOMAIN-CONTAINING PROTEIN 4"/>
    <property type="match status" value="1"/>
</dbReference>
<dbReference type="OrthoDB" id="4777606at2759"/>
<feature type="compositionally biased region" description="Polar residues" evidence="1">
    <location>
        <begin position="41"/>
        <end position="55"/>
    </location>
</feature>
<reference evidence="2" key="1">
    <citation type="submission" date="2020-11" db="EMBL/GenBank/DDBJ databases">
        <authorList>
            <person name="Tran Van P."/>
        </authorList>
    </citation>
    <scope>NUCLEOTIDE SEQUENCE</scope>
</reference>
<organism evidence="2">
    <name type="scientific">Darwinula stevensoni</name>
    <dbReference type="NCBI Taxonomy" id="69355"/>
    <lineage>
        <taxon>Eukaryota</taxon>
        <taxon>Metazoa</taxon>
        <taxon>Ecdysozoa</taxon>
        <taxon>Arthropoda</taxon>
        <taxon>Crustacea</taxon>
        <taxon>Oligostraca</taxon>
        <taxon>Ostracoda</taxon>
        <taxon>Podocopa</taxon>
        <taxon>Podocopida</taxon>
        <taxon>Darwinulocopina</taxon>
        <taxon>Darwinuloidea</taxon>
        <taxon>Darwinulidae</taxon>
        <taxon>Darwinula</taxon>
    </lineage>
</organism>
<dbReference type="Proteomes" id="UP000677054">
    <property type="component" value="Unassembled WGS sequence"/>
</dbReference>
<protein>
    <submittedName>
        <fullName evidence="2">Uncharacterized protein</fullName>
    </submittedName>
</protein>
<proteinExistence type="predicted"/>
<accession>A0A7R9A3H7</accession>
<sequence>MGGRKPGKSVIRGKKGVPGATGHGKGDLEKVWKQKAKQVSQGLLGSAKMKNTTGKKITPTKRDVSEPKRPKMKHSGAYKFMPGVQKHAKGSESGAAIDLPYPQANFKPVGTKPIDAAAHLNLLGESLCLIGRGLLEQSGRIAVSGTMSVLLDSLFCAICPLMCLTQQVPQLQSSIPQELLSKTLDNLAYIMPGL</sequence>
<name>A0A7R9A3H7_9CRUS</name>
<feature type="region of interest" description="Disordered" evidence="1">
    <location>
        <begin position="41"/>
        <end position="75"/>
    </location>
</feature>
<dbReference type="EMBL" id="CAJPEV010001256">
    <property type="protein sequence ID" value="CAG0891678.1"/>
    <property type="molecule type" value="Genomic_DNA"/>
</dbReference>
<keyword evidence="3" id="KW-1185">Reference proteome</keyword>
<dbReference type="PANTHER" id="PTHR46584:SF1">
    <property type="entry name" value="HMG DOMAIN-CONTAINING PROTEIN 4"/>
    <property type="match status" value="1"/>
</dbReference>
<dbReference type="InterPro" id="IPR042477">
    <property type="entry name" value="HMGXB4"/>
</dbReference>
<dbReference type="AlphaFoldDB" id="A0A7R9A3H7"/>
<evidence type="ECO:0000313" key="2">
    <source>
        <dbReference type="EMBL" id="CAD7246850.1"/>
    </source>
</evidence>
<feature type="compositionally biased region" description="Basic residues" evidence="1">
    <location>
        <begin position="1"/>
        <end position="15"/>
    </location>
</feature>
<evidence type="ECO:0000313" key="3">
    <source>
        <dbReference type="Proteomes" id="UP000677054"/>
    </source>
</evidence>
<evidence type="ECO:0000256" key="1">
    <source>
        <dbReference type="SAM" id="MobiDB-lite"/>
    </source>
</evidence>
<feature type="region of interest" description="Disordered" evidence="1">
    <location>
        <begin position="1"/>
        <end position="29"/>
    </location>
</feature>
<gene>
    <name evidence="2" type="ORF">DSTB1V02_LOCUS6693</name>
</gene>
<dbReference type="EMBL" id="LR900773">
    <property type="protein sequence ID" value="CAD7246850.1"/>
    <property type="molecule type" value="Genomic_DNA"/>
</dbReference>